<evidence type="ECO:0000313" key="2">
    <source>
        <dbReference type="Proteomes" id="UP001212803"/>
    </source>
</evidence>
<dbReference type="InterPro" id="IPR029058">
    <property type="entry name" value="AB_hydrolase_fold"/>
</dbReference>
<accession>A0ABY7M535</accession>
<dbReference type="EMBL" id="CP115149">
    <property type="protein sequence ID" value="WBL35645.1"/>
    <property type="molecule type" value="Genomic_DNA"/>
</dbReference>
<proteinExistence type="predicted"/>
<sequence length="428" mass="48203">MSHPLESRGRRLPFSFTTLDPATRREAVYLEASDTAQSFGILYLPPRHEPRTAVYLMHPRGEFTRHYVVPGLTARGYAVFGQNSRYLNNDTDMVHERLLLDIAAGMRWLRERGFERIVLLGNSGGGSLLAFYQSQASRPAAERLSSTPSVEPIDLASEQMPPGDLYIAVAAHLGEGRFMLNVLDPSITNESDPASYDPAWDMYNPENGYRPYPEPSRYDPAWLAEYRRRQRERSLRLDAIAREYLAEHAYFRGELRSERFAALPPAARGLVARRARLGRYMVIYRTLANPAYLDPSIDPSRRPLGSIFSPGDPIIGNYGYGGLARVMTPRGWLSTWSGTSSQADLPDTIRHVTVPTLIVFADGDCDIFPSEQQEILEKSGAADKQLVTLEWADHYLNPVGEEGRKLADPRERLLDLLVPWIEARIGEP</sequence>
<keyword evidence="2" id="KW-1185">Reference proteome</keyword>
<dbReference type="SUPFAM" id="SSF53474">
    <property type="entry name" value="alpha/beta-Hydrolases"/>
    <property type="match status" value="1"/>
</dbReference>
<protein>
    <recommendedName>
        <fullName evidence="3">Alpha/beta hydrolase</fullName>
    </recommendedName>
</protein>
<evidence type="ECO:0008006" key="3">
    <source>
        <dbReference type="Google" id="ProtNLM"/>
    </source>
</evidence>
<dbReference type="RefSeq" id="WP_270056170.1">
    <property type="nucleotide sequence ID" value="NZ_CP115149.1"/>
</dbReference>
<dbReference type="Gene3D" id="3.40.50.1820">
    <property type="entry name" value="alpha/beta hydrolase"/>
    <property type="match status" value="2"/>
</dbReference>
<organism evidence="1 2">
    <name type="scientific">Tepidiforma flava</name>
    <dbReference type="NCBI Taxonomy" id="3004094"/>
    <lineage>
        <taxon>Bacteria</taxon>
        <taxon>Bacillati</taxon>
        <taxon>Chloroflexota</taxon>
        <taxon>Tepidiformia</taxon>
        <taxon>Tepidiformales</taxon>
        <taxon>Tepidiformaceae</taxon>
        <taxon>Tepidiforma</taxon>
    </lineage>
</organism>
<dbReference type="Proteomes" id="UP001212803">
    <property type="component" value="Chromosome"/>
</dbReference>
<gene>
    <name evidence="1" type="ORF">O0235_12805</name>
</gene>
<evidence type="ECO:0000313" key="1">
    <source>
        <dbReference type="EMBL" id="WBL35645.1"/>
    </source>
</evidence>
<reference evidence="1 2" key="1">
    <citation type="journal article" date="2023" name="ISME J.">
        <title>Thermophilic Dehalococcoidia with unusual traits shed light on an unexpected past.</title>
        <authorList>
            <person name="Palmer M."/>
            <person name="Covington J.K."/>
            <person name="Zhou E.M."/>
            <person name="Thomas S.C."/>
            <person name="Habib N."/>
            <person name="Seymour C.O."/>
            <person name="Lai D."/>
            <person name="Johnston J."/>
            <person name="Hashimi A."/>
            <person name="Jiao J.Y."/>
            <person name="Muok A.R."/>
            <person name="Liu L."/>
            <person name="Xian W.D."/>
            <person name="Zhi X.Y."/>
            <person name="Li M.M."/>
            <person name="Silva L.P."/>
            <person name="Bowen B.P."/>
            <person name="Louie K."/>
            <person name="Briegel A."/>
            <person name="Pett-Ridge J."/>
            <person name="Weber P.K."/>
            <person name="Tocheva E.I."/>
            <person name="Woyke T."/>
            <person name="Northen T.R."/>
            <person name="Mayali X."/>
            <person name="Li W.J."/>
            <person name="Hedlund B.P."/>
        </authorList>
    </citation>
    <scope>NUCLEOTIDE SEQUENCE [LARGE SCALE GENOMIC DNA]</scope>
    <source>
        <strain evidence="1 2">YIM 72310</strain>
    </source>
</reference>
<name>A0ABY7M535_9CHLR</name>